<accession>A0AAD4QBR3</accession>
<proteinExistence type="predicted"/>
<evidence type="ECO:0000313" key="1">
    <source>
        <dbReference type="EMBL" id="KAH8987651.1"/>
    </source>
</evidence>
<keyword evidence="2" id="KW-1185">Reference proteome</keyword>
<sequence length="454" mass="50774">MVNNPITSLVSCEENIFLCIGKIIGIHLGSKAVDYLRLDVLLEDTVHITYQVYSLVCTSPNNNKHNNNEHKYEWKTQNLLPIKLKVLGNLIQPINPSLAMPPSHLKFIPQIVQCDRFPYWERSGEACFVAEALYNVQESSVHECPAYAPLVQLNVANGQRSGRGYQWMVKYRGIVPCPNAIKFSYSAAMCPYCPDGSPAVWRYNMQLHFRHWHQGIDTAKHEDLWKLTSAEAKVMAGIWKTCHKQPKQRGKGKQKVPLKLLEAHSSRKLSSYMACEDEMVLDEDQDLDVIEEGPGGNEYGDEEDDGISKVMEAEGLEPAGGECEDDAECIGESALSNEKDIQARSDCAESGDAAGVPTSPLADVAASLATGHQAGTEGNGNLLRGAQMSSFGRKWKLRNMQDISMLQVRMMGRLRALSTGALLFPNTFMLFPTWDLHRITVDHRVVHWERSKDK</sequence>
<dbReference type="EMBL" id="JAKELL010000046">
    <property type="protein sequence ID" value="KAH8987651.1"/>
    <property type="molecule type" value="Genomic_DNA"/>
</dbReference>
<protein>
    <submittedName>
        <fullName evidence="1">Uncharacterized protein</fullName>
    </submittedName>
</protein>
<evidence type="ECO:0000313" key="2">
    <source>
        <dbReference type="Proteomes" id="UP001201163"/>
    </source>
</evidence>
<comment type="caution">
    <text evidence="1">The sequence shown here is derived from an EMBL/GenBank/DDBJ whole genome shotgun (WGS) entry which is preliminary data.</text>
</comment>
<organism evidence="1 2">
    <name type="scientific">Lactarius akahatsu</name>
    <dbReference type="NCBI Taxonomy" id="416441"/>
    <lineage>
        <taxon>Eukaryota</taxon>
        <taxon>Fungi</taxon>
        <taxon>Dikarya</taxon>
        <taxon>Basidiomycota</taxon>
        <taxon>Agaricomycotina</taxon>
        <taxon>Agaricomycetes</taxon>
        <taxon>Russulales</taxon>
        <taxon>Russulaceae</taxon>
        <taxon>Lactarius</taxon>
    </lineage>
</organism>
<reference evidence="1" key="1">
    <citation type="submission" date="2022-01" db="EMBL/GenBank/DDBJ databases">
        <title>Comparative genomics reveals a dynamic genome evolution in the ectomycorrhizal milk-cap (Lactarius) mushrooms.</title>
        <authorList>
            <consortium name="DOE Joint Genome Institute"/>
            <person name="Lebreton A."/>
            <person name="Tang N."/>
            <person name="Kuo A."/>
            <person name="LaButti K."/>
            <person name="Drula E."/>
            <person name="Barry K."/>
            <person name="Clum A."/>
            <person name="Lipzen A."/>
            <person name="Mousain D."/>
            <person name="Ng V."/>
            <person name="Wang R."/>
            <person name="Wang X."/>
            <person name="Dai Y."/>
            <person name="Henrissat B."/>
            <person name="Grigoriev I.V."/>
            <person name="Guerin-Laguette A."/>
            <person name="Yu F."/>
            <person name="Martin F.M."/>
        </authorList>
    </citation>
    <scope>NUCLEOTIDE SEQUENCE</scope>
    <source>
        <strain evidence="1">QP</strain>
    </source>
</reference>
<gene>
    <name evidence="1" type="ORF">EDB92DRAFT_1817893</name>
</gene>
<dbReference type="Proteomes" id="UP001201163">
    <property type="component" value="Unassembled WGS sequence"/>
</dbReference>
<name>A0AAD4QBR3_9AGAM</name>
<dbReference type="AlphaFoldDB" id="A0AAD4QBR3"/>